<dbReference type="NCBIfam" id="NF009977">
    <property type="entry name" value="PRK13442.1"/>
    <property type="match status" value="1"/>
</dbReference>
<gene>
    <name evidence="11" type="primary">atpC</name>
    <name evidence="16" type="ORF">COY37_11465</name>
</gene>
<keyword evidence="5 11" id="KW-1003">Cell membrane</keyword>
<dbReference type="HAMAP" id="MF_00530">
    <property type="entry name" value="ATP_synth_epsil_bac"/>
    <property type="match status" value="1"/>
</dbReference>
<evidence type="ECO:0000256" key="10">
    <source>
        <dbReference type="ARBA" id="ARBA00023310"/>
    </source>
</evidence>
<keyword evidence="8 11" id="KW-0472">Membrane</keyword>
<comment type="subcellular location">
    <subcellularLocation>
        <location evidence="2 11">Cell membrane</location>
        <topology evidence="2 11">Peripheral membrane protein</topology>
    </subcellularLocation>
</comment>
<evidence type="ECO:0000256" key="3">
    <source>
        <dbReference type="ARBA" id="ARBA00005712"/>
    </source>
</evidence>
<dbReference type="EMBL" id="PFNG01000270">
    <property type="protein sequence ID" value="PIZ34718.1"/>
    <property type="molecule type" value="Genomic_DNA"/>
</dbReference>
<dbReference type="Pfam" id="PF02823">
    <property type="entry name" value="ATP-synt_DE_N"/>
    <property type="match status" value="1"/>
</dbReference>
<sequence length="138" mass="15258">MADRKLLCEVVSPERIVYSGEAEMVVVRGVEGELGIMTGHIPIVTPLEIGEMRVKHDDGQEYIAVLGGYLEFSNDKATVLADAAELAQQIDVSRAEQKKQERERELTEAKADDEALVAAEISLRKALLRIKVAQRRNG</sequence>
<dbReference type="GO" id="GO:0046933">
    <property type="term" value="F:proton-transporting ATP synthase activity, rotational mechanism"/>
    <property type="evidence" value="ECO:0007669"/>
    <property type="project" value="UniProtKB-UniRule"/>
</dbReference>
<dbReference type="InterPro" id="IPR001469">
    <property type="entry name" value="ATP_synth_F1_dsu/esu"/>
</dbReference>
<dbReference type="Gene3D" id="2.60.15.10">
    <property type="entry name" value="F0F1 ATP synthase delta/epsilon subunit, N-terminal"/>
    <property type="match status" value="1"/>
</dbReference>
<keyword evidence="6 11" id="KW-0375">Hydrogen ion transport</keyword>
<dbReference type="FunFam" id="2.60.15.10:FF:000001">
    <property type="entry name" value="ATP synthase epsilon chain"/>
    <property type="match status" value="1"/>
</dbReference>
<evidence type="ECO:0000256" key="2">
    <source>
        <dbReference type="ARBA" id="ARBA00004202"/>
    </source>
</evidence>
<name>A0A2M7T4Y7_9ACTN</name>
<comment type="function">
    <text evidence="1 11">Produces ATP from ADP in the presence of a proton gradient across the membrane.</text>
</comment>
<evidence type="ECO:0000313" key="17">
    <source>
        <dbReference type="Proteomes" id="UP000230956"/>
    </source>
</evidence>
<reference evidence="17" key="1">
    <citation type="submission" date="2017-09" db="EMBL/GenBank/DDBJ databases">
        <title>Depth-based differentiation of microbial function through sediment-hosted aquifers and enrichment of novel symbionts in the deep terrestrial subsurface.</title>
        <authorList>
            <person name="Probst A.J."/>
            <person name="Ladd B."/>
            <person name="Jarett J.K."/>
            <person name="Geller-Mcgrath D.E."/>
            <person name="Sieber C.M.K."/>
            <person name="Emerson J.B."/>
            <person name="Anantharaman K."/>
            <person name="Thomas B.C."/>
            <person name="Malmstrom R."/>
            <person name="Stieglmeier M."/>
            <person name="Klingl A."/>
            <person name="Woyke T."/>
            <person name="Ryan C.M."/>
            <person name="Banfield J.F."/>
        </authorList>
    </citation>
    <scope>NUCLEOTIDE SEQUENCE [LARGE SCALE GENOMIC DNA]</scope>
</reference>
<evidence type="ECO:0000256" key="13">
    <source>
        <dbReference type="SAM" id="Coils"/>
    </source>
</evidence>
<keyword evidence="4 11" id="KW-0813">Transport</keyword>
<evidence type="ECO:0000256" key="4">
    <source>
        <dbReference type="ARBA" id="ARBA00022448"/>
    </source>
</evidence>
<dbReference type="NCBIfam" id="NF001846">
    <property type="entry name" value="PRK00571.1-3"/>
    <property type="match status" value="1"/>
</dbReference>
<dbReference type="RefSeq" id="WP_286678339.1">
    <property type="nucleotide sequence ID" value="NZ_MNXI01000074.1"/>
</dbReference>
<feature type="domain" description="ATP synthase F1 complex delta/epsilon subunit N-terminal" evidence="15">
    <location>
        <begin position="8"/>
        <end position="84"/>
    </location>
</feature>
<evidence type="ECO:0000256" key="8">
    <source>
        <dbReference type="ARBA" id="ARBA00023136"/>
    </source>
</evidence>
<organism evidence="16 17">
    <name type="scientific">Candidatus Aquicultor secundus</name>
    <dbReference type="NCBI Taxonomy" id="1973895"/>
    <lineage>
        <taxon>Bacteria</taxon>
        <taxon>Bacillati</taxon>
        <taxon>Actinomycetota</taxon>
        <taxon>Candidatus Aquicultoria</taxon>
        <taxon>Candidatus Aquicultorales</taxon>
        <taxon>Candidatus Aquicultoraceae</taxon>
        <taxon>Candidatus Aquicultor</taxon>
    </lineage>
</organism>
<feature type="coiled-coil region" evidence="13">
    <location>
        <begin position="83"/>
        <end position="112"/>
    </location>
</feature>
<dbReference type="NCBIfam" id="TIGR01216">
    <property type="entry name" value="ATP_synt_epsi"/>
    <property type="match status" value="1"/>
</dbReference>
<proteinExistence type="inferred from homology"/>
<comment type="similarity">
    <text evidence="3 11 12">Belongs to the ATPase epsilon chain family.</text>
</comment>
<evidence type="ECO:0000256" key="6">
    <source>
        <dbReference type="ARBA" id="ARBA00022781"/>
    </source>
</evidence>
<evidence type="ECO:0000256" key="9">
    <source>
        <dbReference type="ARBA" id="ARBA00023196"/>
    </source>
</evidence>
<dbReference type="Proteomes" id="UP000230956">
    <property type="component" value="Unassembled WGS sequence"/>
</dbReference>
<dbReference type="AlphaFoldDB" id="A0A2M7T4Y7"/>
<comment type="subunit">
    <text evidence="11 12">F-type ATPases have 2 components, CF(1) - the catalytic core - and CF(0) - the membrane proton channel. CF(1) has five subunits: alpha(3), beta(3), gamma(1), delta(1), epsilon(1). CF(0) has three main subunits: a, b and c.</text>
</comment>
<evidence type="ECO:0000259" key="14">
    <source>
        <dbReference type="Pfam" id="PF00401"/>
    </source>
</evidence>
<dbReference type="InterPro" id="IPR020546">
    <property type="entry name" value="ATP_synth_F1_dsu/esu_N"/>
</dbReference>
<dbReference type="InterPro" id="IPR036771">
    <property type="entry name" value="ATPsynth_dsu/esu_N"/>
</dbReference>
<dbReference type="GO" id="GO:0005524">
    <property type="term" value="F:ATP binding"/>
    <property type="evidence" value="ECO:0007669"/>
    <property type="project" value="UniProtKB-UniRule"/>
</dbReference>
<keyword evidence="9 11" id="KW-0139">CF(1)</keyword>
<evidence type="ECO:0000256" key="5">
    <source>
        <dbReference type="ARBA" id="ARBA00022475"/>
    </source>
</evidence>
<evidence type="ECO:0000256" key="1">
    <source>
        <dbReference type="ARBA" id="ARBA00003543"/>
    </source>
</evidence>
<dbReference type="PANTHER" id="PTHR13822:SF10">
    <property type="entry name" value="ATP SYNTHASE EPSILON CHAIN, CHLOROPLASTIC"/>
    <property type="match status" value="1"/>
</dbReference>
<evidence type="ECO:0000256" key="11">
    <source>
        <dbReference type="HAMAP-Rule" id="MF_00530"/>
    </source>
</evidence>
<keyword evidence="13" id="KW-0175">Coiled coil</keyword>
<dbReference type="GO" id="GO:0005886">
    <property type="term" value="C:plasma membrane"/>
    <property type="evidence" value="ECO:0007669"/>
    <property type="project" value="UniProtKB-SubCell"/>
</dbReference>
<accession>A0A2M7T4Y7</accession>
<protein>
    <recommendedName>
        <fullName evidence="11">ATP synthase epsilon chain</fullName>
    </recommendedName>
    <alternativeName>
        <fullName evidence="11">ATP synthase F1 sector epsilon subunit</fullName>
    </alternativeName>
    <alternativeName>
        <fullName evidence="11">F-ATPase epsilon subunit</fullName>
    </alternativeName>
</protein>
<evidence type="ECO:0000313" key="16">
    <source>
        <dbReference type="EMBL" id="PIZ34718.1"/>
    </source>
</evidence>
<evidence type="ECO:0000256" key="7">
    <source>
        <dbReference type="ARBA" id="ARBA00023065"/>
    </source>
</evidence>
<dbReference type="Pfam" id="PF00401">
    <property type="entry name" value="ATP-synt_DE"/>
    <property type="match status" value="1"/>
</dbReference>
<keyword evidence="10 11" id="KW-0066">ATP synthesis</keyword>
<dbReference type="GO" id="GO:0045259">
    <property type="term" value="C:proton-transporting ATP synthase complex"/>
    <property type="evidence" value="ECO:0007669"/>
    <property type="project" value="UniProtKB-KW"/>
</dbReference>
<dbReference type="PANTHER" id="PTHR13822">
    <property type="entry name" value="ATP SYNTHASE DELTA/EPSILON CHAIN"/>
    <property type="match status" value="1"/>
</dbReference>
<feature type="domain" description="ATP synthase epsilon subunit C-terminal" evidence="14">
    <location>
        <begin position="89"/>
        <end position="134"/>
    </location>
</feature>
<comment type="caution">
    <text evidence="16">The sequence shown here is derived from an EMBL/GenBank/DDBJ whole genome shotgun (WGS) entry which is preliminary data.</text>
</comment>
<evidence type="ECO:0000256" key="12">
    <source>
        <dbReference type="RuleBase" id="RU003656"/>
    </source>
</evidence>
<dbReference type="SUPFAM" id="SSF51344">
    <property type="entry name" value="Epsilon subunit of F1F0-ATP synthase N-terminal domain"/>
    <property type="match status" value="1"/>
</dbReference>
<keyword evidence="7 11" id="KW-0406">Ion transport</keyword>
<evidence type="ECO:0000259" key="15">
    <source>
        <dbReference type="Pfam" id="PF02823"/>
    </source>
</evidence>
<dbReference type="CDD" id="cd12152">
    <property type="entry name" value="F1-ATPase_delta"/>
    <property type="match status" value="1"/>
</dbReference>
<dbReference type="InterPro" id="IPR020547">
    <property type="entry name" value="ATP_synth_F1_esu_C"/>
</dbReference>